<dbReference type="CDD" id="cd03809">
    <property type="entry name" value="GT4_MtfB-like"/>
    <property type="match status" value="1"/>
</dbReference>
<evidence type="ECO:0000256" key="2">
    <source>
        <dbReference type="SAM" id="SignalP"/>
    </source>
</evidence>
<dbReference type="Pfam" id="PF05050">
    <property type="entry name" value="Methyltransf_21"/>
    <property type="match status" value="1"/>
</dbReference>
<organism evidence="4 5">
    <name type="scientific">Triparma strigata</name>
    <dbReference type="NCBI Taxonomy" id="1606541"/>
    <lineage>
        <taxon>Eukaryota</taxon>
        <taxon>Sar</taxon>
        <taxon>Stramenopiles</taxon>
        <taxon>Ochrophyta</taxon>
        <taxon>Bolidophyceae</taxon>
        <taxon>Parmales</taxon>
        <taxon>Triparmaceae</taxon>
        <taxon>Triparma</taxon>
    </lineage>
</organism>
<protein>
    <recommendedName>
        <fullName evidence="3">Methyltransferase FkbM domain-containing protein</fullName>
    </recommendedName>
</protein>
<dbReference type="Pfam" id="PF13692">
    <property type="entry name" value="Glyco_trans_1_4"/>
    <property type="match status" value="1"/>
</dbReference>
<dbReference type="SUPFAM" id="SSF53756">
    <property type="entry name" value="UDP-Glycosyltransferase/glycogen phosphorylase"/>
    <property type="match status" value="1"/>
</dbReference>
<comment type="caution">
    <text evidence="4">The sequence shown here is derived from an EMBL/GenBank/DDBJ whole genome shotgun (WGS) entry which is preliminary data.</text>
</comment>
<gene>
    <name evidence="4" type="ORF">TrST_g14165</name>
</gene>
<dbReference type="GO" id="GO:0016757">
    <property type="term" value="F:glycosyltransferase activity"/>
    <property type="evidence" value="ECO:0007669"/>
    <property type="project" value="UniProtKB-KW"/>
</dbReference>
<sequence length="1807" mass="197801">MRGPLIMIWAFHLFTLSCGTLGSTAEVSPQLNHALAAGQLEHSFLTQLKPAEDQKASSDFCSPSVNLWSINQPTGTSPPLELSPCELCTLSNHLHLSTNIMAHMAHFTSNIMLEPSQSSAPLHAQISVDDSCAVCASAVPKSKPHPNKHQVYTTIETPVFPGREFSLLVRNSDTPASVATSVLTKIFKLGDVTEENANVADYVPGVINMLRNAATVKTQTKTRTSLAIAHRLLSSSPLNVAIGVAPHEMVVPPPHSPLFIPTDLNTLDVTDSDDFEFYFPPNSVSAFIAEHVWEHLSLQDGIDALINVRISLKAGGVVRIAVPDRFSYCGQDEAEMHRADIRDEHLVQYDYGLLREVFKSAGFTSEEITLLEYHTAQGQHVVSPLSDEDPVFQFTNIQRRYRNGRVGPGSSLIVQATKTTAPPLPNNSLNSSSTSPSSKCTSTFKGSYIPEIVSCALTVPRQIYARQLAELCLAHELPRLADFFFDLALELGPTRELKFAATRANLGGQRTTAEHFIFSGTYGVLETIEDGKELKTSLERLGQHREAARAQQIANSRELVDAQILHLCARSTHSWRQTLSEPAPQELLLDVDLSCFVGSHDVPGVIACSHVAAEGGGVLQATCEGSFAFATLPNGQYSIVSKLYSYDGIAKLDSKSLTFEIESGSLILDSVKDRTASKKLPLSFITIVLNGADFLQHHYKTFEKAALNLGVDFEWHVIEGVAEGRQDANNPYSTSVLAFKHRTESNLSVDGTTKYLNLLSREHKNVHIHRVAPKTFKDKIHQINTALPFLQKSILLQVDADELWSGEGITKAYEALTAEGEQRTCLKVDCHFFVGEEKVVEGAGGWGHGDSEWVRGWKFEPGSLFVSHAPPVLAQPNGDGEWLAADNCIHKEEATRRGIGFSHHAYMFESQVQFKEDFYGYDGAVAGWRALQNVEKSSLPVKANGFLPWLKKGAKNYETRFEDTMVVDVEVFQKGGLNFPMISLGPDAHIDSYLDLSEGWSKRETCSFKVMVDCVTFQRSRGGITRVWSEVLPRLVRNLAGEGACFIFLVREGGGGGGGGREQAGWAWAKALEDEFDFEVEFVDVPIFPEGGDEGGFVLDSEILGAIARERGSEVFVSTQYTFPSSVPSVRNILLIHDLTPETFGWEEEQWKLKAKAVKNADIVVTVSAATTEKLKLAYGEGIPVLTSRNGVDDSIFYRRGEKEVERLRAELALGDVSYLLVVGQRGGYKSTHTLVQTLRYKFAKGMAPAVVFVGGGDFDEEERRGLGELMAWHFPDVGDETLAGLYSGSAGLVYLSLDEGFGLPIVEALSCGCGVVATDIKVFHEVAGGELTEEDGGIIFVNPSDPSGIFEGISTLLRREEEGKRTGNSSGHHKSAAAIRRFHGEGWQVLTESIGLGVKDVAVRACSSTEFVSQQGQDSWAWEAFGGKGGKKTGENRWFVELGANDGITLSNTYALERCGGWRGVCIEPTAAYDSLMSSGRVKCSKMREAVAGGIRKATLIGSKGNVEGLSTGGTLWAGLSEHFMEKSTWQAGGKVAKDESSIAVLNSGGDEEVLTTTLGDVLDAAGAPNHVDFLSLDVEGAEFEILESFPFDVRSFGLIVVEHAYVEEKRSQIFDLLESNGYVRSICFDSDDGYVLKSLVEPGGELEDMPFNDVQCNQRNKRIFFKCKGLEKEELCRENDFGAGECDGVFELVQGLWETHCTRGADFHSFSLSQPLQVEVPTIDGYDSNIFIESESMDWVGSWSGAAVMAKKIAMNYCKDNHSGILTGEGMWGLTLEECETQLLAHLMRFLRNYSDEVKGKVMKP</sequence>
<dbReference type="InterPro" id="IPR029063">
    <property type="entry name" value="SAM-dependent_MTases_sf"/>
</dbReference>
<dbReference type="EMBL" id="BRXY01000075">
    <property type="protein sequence ID" value="GMH62046.1"/>
    <property type="molecule type" value="Genomic_DNA"/>
</dbReference>
<keyword evidence="1" id="KW-0808">Transferase</keyword>
<evidence type="ECO:0000259" key="3">
    <source>
        <dbReference type="Pfam" id="PF05050"/>
    </source>
</evidence>
<keyword evidence="2" id="KW-0732">Signal</keyword>
<dbReference type="SUPFAM" id="SSF53335">
    <property type="entry name" value="S-adenosyl-L-methionine-dependent methyltransferases"/>
    <property type="match status" value="2"/>
</dbReference>
<feature type="domain" description="Methyltransferase FkbM" evidence="3">
    <location>
        <begin position="1443"/>
        <end position="1625"/>
    </location>
</feature>
<keyword evidence="5" id="KW-1185">Reference proteome</keyword>
<dbReference type="PANTHER" id="PTHR46401">
    <property type="entry name" value="GLYCOSYLTRANSFERASE WBBK-RELATED"/>
    <property type="match status" value="1"/>
</dbReference>
<dbReference type="Proteomes" id="UP001165085">
    <property type="component" value="Unassembled WGS sequence"/>
</dbReference>
<evidence type="ECO:0000313" key="5">
    <source>
        <dbReference type="Proteomes" id="UP001165085"/>
    </source>
</evidence>
<accession>A0A9W6ZY97</accession>
<reference evidence="5" key="1">
    <citation type="journal article" date="2023" name="Commun. Biol.">
        <title>Genome analysis of Parmales, the sister group of diatoms, reveals the evolutionary specialization of diatoms from phago-mixotrophs to photoautotrophs.</title>
        <authorList>
            <person name="Ban H."/>
            <person name="Sato S."/>
            <person name="Yoshikawa S."/>
            <person name="Yamada K."/>
            <person name="Nakamura Y."/>
            <person name="Ichinomiya M."/>
            <person name="Sato N."/>
            <person name="Blanc-Mathieu R."/>
            <person name="Endo H."/>
            <person name="Kuwata A."/>
            <person name="Ogata H."/>
        </authorList>
    </citation>
    <scope>NUCLEOTIDE SEQUENCE [LARGE SCALE GENOMIC DNA]</scope>
    <source>
        <strain evidence="5">NIES 3701</strain>
    </source>
</reference>
<evidence type="ECO:0000313" key="4">
    <source>
        <dbReference type="EMBL" id="GMH62046.1"/>
    </source>
</evidence>
<dbReference type="Gene3D" id="3.40.50.2000">
    <property type="entry name" value="Glycogen Phosphorylase B"/>
    <property type="match status" value="2"/>
</dbReference>
<name>A0A9W6ZY97_9STRA</name>
<feature type="signal peptide" evidence="2">
    <location>
        <begin position="1"/>
        <end position="19"/>
    </location>
</feature>
<feature type="chain" id="PRO_5040741154" description="Methyltransferase FkbM domain-containing protein" evidence="2">
    <location>
        <begin position="20"/>
        <end position="1807"/>
    </location>
</feature>
<dbReference type="PROSITE" id="PS51257">
    <property type="entry name" value="PROKAR_LIPOPROTEIN"/>
    <property type="match status" value="1"/>
</dbReference>
<dbReference type="PANTHER" id="PTHR46401:SF2">
    <property type="entry name" value="GLYCOSYLTRANSFERASE WBBK-RELATED"/>
    <property type="match status" value="1"/>
</dbReference>
<proteinExistence type="predicted"/>
<dbReference type="InterPro" id="IPR006342">
    <property type="entry name" value="FkbM_mtfrase"/>
</dbReference>
<dbReference type="OrthoDB" id="512920at2759"/>
<dbReference type="Gene3D" id="3.40.50.150">
    <property type="entry name" value="Vaccinia Virus protein VP39"/>
    <property type="match status" value="2"/>
</dbReference>
<evidence type="ECO:0000256" key="1">
    <source>
        <dbReference type="ARBA" id="ARBA00022679"/>
    </source>
</evidence>